<name>A0ABS1DLD3_9PROT</name>
<evidence type="ECO:0000256" key="8">
    <source>
        <dbReference type="ARBA" id="ARBA00038436"/>
    </source>
</evidence>
<evidence type="ECO:0000256" key="3">
    <source>
        <dbReference type="ARBA" id="ARBA00022475"/>
    </source>
</evidence>
<evidence type="ECO:0000256" key="10">
    <source>
        <dbReference type="SAM" id="MobiDB-lite"/>
    </source>
</evidence>
<dbReference type="Proteomes" id="UP001296873">
    <property type="component" value="Unassembled WGS sequence"/>
</dbReference>
<sequence length="204" mass="22618">MTQSHGSSQASGGPPRRPRSGPMAALSAIDRIFEVFETYVLSYGVMIMAGVTIANVFGRNVFQQSLYFAEEVNQFLIVLITWVGLGYASRKGRHIRMSAVYDQMSEPIKKVMMITMCAGTAAVMFLLAYYAMNYIGGLIERGTVTPALRVPLWITYIWVPVGFVITGVQYTLAIVRNLQEEEVFISYTEVDAYDEGEPTGGQGR</sequence>
<evidence type="ECO:0000256" key="1">
    <source>
        <dbReference type="ARBA" id="ARBA00004429"/>
    </source>
</evidence>
<keyword evidence="6 9" id="KW-1133">Transmembrane helix</keyword>
<organism evidence="12 13">
    <name type="scientific">Rhodovibrio sodomensis</name>
    <dbReference type="NCBI Taxonomy" id="1088"/>
    <lineage>
        <taxon>Bacteria</taxon>
        <taxon>Pseudomonadati</taxon>
        <taxon>Pseudomonadota</taxon>
        <taxon>Alphaproteobacteria</taxon>
        <taxon>Rhodospirillales</taxon>
        <taxon>Rhodovibrionaceae</taxon>
        <taxon>Rhodovibrio</taxon>
    </lineage>
</organism>
<keyword evidence="5 9" id="KW-0812">Transmembrane</keyword>
<dbReference type="InterPro" id="IPR055348">
    <property type="entry name" value="DctQ"/>
</dbReference>
<dbReference type="InterPro" id="IPR007387">
    <property type="entry name" value="TRAP_DctQ"/>
</dbReference>
<comment type="similarity">
    <text evidence="8 9">Belongs to the TRAP transporter small permease family.</text>
</comment>
<accession>A0ABS1DLD3</accession>
<feature type="transmembrane region" description="Helical" evidence="9">
    <location>
        <begin position="72"/>
        <end position="90"/>
    </location>
</feature>
<evidence type="ECO:0000259" key="11">
    <source>
        <dbReference type="Pfam" id="PF04290"/>
    </source>
</evidence>
<evidence type="ECO:0000313" key="12">
    <source>
        <dbReference type="EMBL" id="MBK1670918.1"/>
    </source>
</evidence>
<keyword evidence="4 9" id="KW-0997">Cell inner membrane</keyword>
<evidence type="ECO:0000313" key="13">
    <source>
        <dbReference type="Proteomes" id="UP001296873"/>
    </source>
</evidence>
<protein>
    <recommendedName>
        <fullName evidence="9">TRAP transporter small permease protein</fullName>
    </recommendedName>
</protein>
<feature type="transmembrane region" description="Helical" evidence="9">
    <location>
        <begin position="39"/>
        <end position="57"/>
    </location>
</feature>
<evidence type="ECO:0000256" key="6">
    <source>
        <dbReference type="ARBA" id="ARBA00022989"/>
    </source>
</evidence>
<evidence type="ECO:0000256" key="4">
    <source>
        <dbReference type="ARBA" id="ARBA00022519"/>
    </source>
</evidence>
<evidence type="ECO:0000256" key="5">
    <source>
        <dbReference type="ARBA" id="ARBA00022692"/>
    </source>
</evidence>
<feature type="transmembrane region" description="Helical" evidence="9">
    <location>
        <begin position="111"/>
        <end position="132"/>
    </location>
</feature>
<comment type="function">
    <text evidence="9">Part of the tripartite ATP-independent periplasmic (TRAP) transport system.</text>
</comment>
<feature type="domain" description="Tripartite ATP-independent periplasmic transporters DctQ component" evidence="11">
    <location>
        <begin position="48"/>
        <end position="179"/>
    </location>
</feature>
<keyword evidence="3" id="KW-1003">Cell membrane</keyword>
<dbReference type="Pfam" id="PF04290">
    <property type="entry name" value="DctQ"/>
    <property type="match status" value="1"/>
</dbReference>
<dbReference type="PANTHER" id="PTHR35011">
    <property type="entry name" value="2,3-DIKETO-L-GULONATE TRAP TRANSPORTER SMALL PERMEASE PROTEIN YIAM"/>
    <property type="match status" value="1"/>
</dbReference>
<evidence type="ECO:0000256" key="7">
    <source>
        <dbReference type="ARBA" id="ARBA00023136"/>
    </source>
</evidence>
<keyword evidence="13" id="KW-1185">Reference proteome</keyword>
<comment type="subunit">
    <text evidence="9">The complex comprises the extracytoplasmic solute receptor protein and the two transmembrane proteins.</text>
</comment>
<proteinExistence type="inferred from homology"/>
<keyword evidence="7 9" id="KW-0472">Membrane</keyword>
<evidence type="ECO:0000256" key="2">
    <source>
        <dbReference type="ARBA" id="ARBA00022448"/>
    </source>
</evidence>
<feature type="transmembrane region" description="Helical" evidence="9">
    <location>
        <begin position="152"/>
        <end position="175"/>
    </location>
</feature>
<keyword evidence="2 9" id="KW-0813">Transport</keyword>
<evidence type="ECO:0000256" key="9">
    <source>
        <dbReference type="RuleBase" id="RU369079"/>
    </source>
</evidence>
<feature type="region of interest" description="Disordered" evidence="10">
    <location>
        <begin position="1"/>
        <end position="22"/>
    </location>
</feature>
<dbReference type="EMBL" id="NRRL01000128">
    <property type="protein sequence ID" value="MBK1670918.1"/>
    <property type="molecule type" value="Genomic_DNA"/>
</dbReference>
<gene>
    <name evidence="12" type="ORF">CKO28_23175</name>
</gene>
<comment type="subcellular location">
    <subcellularLocation>
        <location evidence="1 9">Cell inner membrane</location>
        <topology evidence="1 9">Multi-pass membrane protein</topology>
    </subcellularLocation>
</comment>
<comment type="caution">
    <text evidence="12">The sequence shown here is derived from an EMBL/GenBank/DDBJ whole genome shotgun (WGS) entry which is preliminary data.</text>
</comment>
<reference evidence="12 13" key="1">
    <citation type="journal article" date="2020" name="Microorganisms">
        <title>Osmotic Adaptation and Compatible Solute Biosynthesis of Phototrophic Bacteria as Revealed from Genome Analyses.</title>
        <authorList>
            <person name="Imhoff J.F."/>
            <person name="Rahn T."/>
            <person name="Kunzel S."/>
            <person name="Keller A."/>
            <person name="Neulinger S.C."/>
        </authorList>
    </citation>
    <scope>NUCLEOTIDE SEQUENCE [LARGE SCALE GENOMIC DNA]</scope>
    <source>
        <strain evidence="12 13">DSM 9895</strain>
    </source>
</reference>